<dbReference type="Pfam" id="PF02082">
    <property type="entry name" value="Rrf2"/>
    <property type="match status" value="1"/>
</dbReference>
<dbReference type="EMBL" id="JAOQJX010000019">
    <property type="protein sequence ID" value="MCU6748291.1"/>
    <property type="molecule type" value="Genomic_DNA"/>
</dbReference>
<dbReference type="NCBIfam" id="TIGR00738">
    <property type="entry name" value="rrf2_super"/>
    <property type="match status" value="1"/>
</dbReference>
<dbReference type="InterPro" id="IPR036388">
    <property type="entry name" value="WH-like_DNA-bd_sf"/>
</dbReference>
<evidence type="ECO:0000313" key="2">
    <source>
        <dbReference type="EMBL" id="MCU6748291.1"/>
    </source>
</evidence>
<dbReference type="RefSeq" id="WP_059069945.1">
    <property type="nucleotide sequence ID" value="NZ_JAOQJX010000019.1"/>
</dbReference>
<dbReference type="Gene3D" id="1.10.10.10">
    <property type="entry name" value="Winged helix-like DNA-binding domain superfamily/Winged helix DNA-binding domain"/>
    <property type="match status" value="1"/>
</dbReference>
<reference evidence="2 3" key="1">
    <citation type="journal article" date="2021" name="ISME Commun">
        <title>Automated analysis of genomic sequences facilitates high-throughput and comprehensive description of bacteria.</title>
        <authorList>
            <person name="Hitch T.C.A."/>
        </authorList>
    </citation>
    <scope>NUCLEOTIDE SEQUENCE [LARGE SCALE GENOMIC DNA]</scope>
    <source>
        <strain evidence="2 3">H2_18</strain>
    </source>
</reference>
<dbReference type="SUPFAM" id="SSF46785">
    <property type="entry name" value="Winged helix' DNA-binding domain"/>
    <property type="match status" value="1"/>
</dbReference>
<sequence length="147" mass="16766">MKLSKKTRYGIRALMDLAASTKTEQVALNSIAQRNAISVQFLEQVFSALKRARLVRSVKGPQGGYLLEKNAADITVAEIVEALEGSYFFENETEEHIEASGSSRVIQELIVDRVNESLREILENVTLKDLTEHFLEYRDYSQNMYYI</sequence>
<protein>
    <submittedName>
        <fullName evidence="2">Rrf2 family transcriptional regulator</fullName>
    </submittedName>
</protein>
<evidence type="ECO:0000256" key="1">
    <source>
        <dbReference type="ARBA" id="ARBA00023125"/>
    </source>
</evidence>
<comment type="caution">
    <text evidence="2">The sequence shown here is derived from an EMBL/GenBank/DDBJ whole genome shotgun (WGS) entry which is preliminary data.</text>
</comment>
<dbReference type="PROSITE" id="PS01332">
    <property type="entry name" value="HTH_RRF2_1"/>
    <property type="match status" value="1"/>
</dbReference>
<dbReference type="Proteomes" id="UP001652394">
    <property type="component" value="Unassembled WGS sequence"/>
</dbReference>
<dbReference type="InterPro" id="IPR036390">
    <property type="entry name" value="WH_DNA-bd_sf"/>
</dbReference>
<accession>A0ABT2TDJ2</accession>
<organism evidence="2 3">
    <name type="scientific">Faecalicatena acetigenes</name>
    <dbReference type="NCBI Taxonomy" id="2981790"/>
    <lineage>
        <taxon>Bacteria</taxon>
        <taxon>Bacillati</taxon>
        <taxon>Bacillota</taxon>
        <taxon>Clostridia</taxon>
        <taxon>Lachnospirales</taxon>
        <taxon>Lachnospiraceae</taxon>
        <taxon>Faecalicatena</taxon>
    </lineage>
</organism>
<dbReference type="PANTHER" id="PTHR33221">
    <property type="entry name" value="WINGED HELIX-TURN-HELIX TRANSCRIPTIONAL REGULATOR, RRF2 FAMILY"/>
    <property type="match status" value="1"/>
</dbReference>
<gene>
    <name evidence="2" type="ORF">OCV51_11610</name>
</gene>
<keyword evidence="1" id="KW-0238">DNA-binding</keyword>
<name>A0ABT2TDJ2_9FIRM</name>
<dbReference type="PROSITE" id="PS51197">
    <property type="entry name" value="HTH_RRF2_2"/>
    <property type="match status" value="1"/>
</dbReference>
<dbReference type="InterPro" id="IPR030489">
    <property type="entry name" value="TR_Rrf2-type_CS"/>
</dbReference>
<keyword evidence="3" id="KW-1185">Reference proteome</keyword>
<dbReference type="PANTHER" id="PTHR33221:SF5">
    <property type="entry name" value="HTH-TYPE TRANSCRIPTIONAL REGULATOR ISCR"/>
    <property type="match status" value="1"/>
</dbReference>
<evidence type="ECO:0000313" key="3">
    <source>
        <dbReference type="Proteomes" id="UP001652394"/>
    </source>
</evidence>
<dbReference type="InterPro" id="IPR000944">
    <property type="entry name" value="Tscrpt_reg_Rrf2"/>
</dbReference>
<proteinExistence type="predicted"/>